<dbReference type="InterPro" id="IPR011051">
    <property type="entry name" value="RmlC_Cupin_sf"/>
</dbReference>
<proteinExistence type="predicted"/>
<organism evidence="1 2">
    <name type="scientific">Rhodopseudomonas palustris</name>
    <dbReference type="NCBI Taxonomy" id="1076"/>
    <lineage>
        <taxon>Bacteria</taxon>
        <taxon>Pseudomonadati</taxon>
        <taxon>Pseudomonadota</taxon>
        <taxon>Alphaproteobacteria</taxon>
        <taxon>Hyphomicrobiales</taxon>
        <taxon>Nitrobacteraceae</taxon>
        <taxon>Rhodopseudomonas</taxon>
    </lineage>
</organism>
<dbReference type="Pfam" id="PF05962">
    <property type="entry name" value="HutD"/>
    <property type="match status" value="1"/>
</dbReference>
<dbReference type="PATRIC" id="fig|1076.23.peg.6007"/>
<name>A0A0D7F4F1_RHOPL</name>
<dbReference type="PANTHER" id="PTHR37943:SF1">
    <property type="entry name" value="PROTEIN VES"/>
    <property type="match status" value="1"/>
</dbReference>
<accession>A0A0D7F4F1</accession>
<dbReference type="InterPro" id="IPR014710">
    <property type="entry name" value="RmlC-like_jellyroll"/>
</dbReference>
<dbReference type="RefSeq" id="WP_044405611.1">
    <property type="nucleotide sequence ID" value="NZ_JXXE01000057.1"/>
</dbReference>
<dbReference type="OrthoDB" id="9800082at2"/>
<dbReference type="InterPro" id="IPR010282">
    <property type="entry name" value="Uncharacterised_HutD/Ves"/>
</dbReference>
<evidence type="ECO:0000313" key="1">
    <source>
        <dbReference type="EMBL" id="KIZ47661.1"/>
    </source>
</evidence>
<comment type="caution">
    <text evidence="1">The sequence shown here is derived from an EMBL/GenBank/DDBJ whole genome shotgun (WGS) entry which is preliminary data.</text>
</comment>
<dbReference type="Proteomes" id="UP000032515">
    <property type="component" value="Unassembled WGS sequence"/>
</dbReference>
<dbReference type="AlphaFoldDB" id="A0A0D7F4F1"/>
<dbReference type="Gene3D" id="2.60.120.10">
    <property type="entry name" value="Jelly Rolls"/>
    <property type="match status" value="1"/>
</dbReference>
<dbReference type="PANTHER" id="PTHR37943">
    <property type="entry name" value="PROTEIN VES"/>
    <property type="match status" value="1"/>
</dbReference>
<gene>
    <name evidence="1" type="ORF">OO17_03180</name>
</gene>
<evidence type="ECO:0008006" key="3">
    <source>
        <dbReference type="Google" id="ProtNLM"/>
    </source>
</evidence>
<dbReference type="EMBL" id="JXXE01000057">
    <property type="protein sequence ID" value="KIZ47661.1"/>
    <property type="molecule type" value="Genomic_DNA"/>
</dbReference>
<dbReference type="CDD" id="cd20293">
    <property type="entry name" value="cupin_HutD_N"/>
    <property type="match status" value="1"/>
</dbReference>
<sequence length="192" mass="20358">MQIVRATDRLVMPWKNGGGSTTEIAVAPPAASLDGFDWRVSMATVGTDGPFSSFVGVDRTLAIVEGNGVILSIGSNLPVNLGASAQISFPGDVPTSAWLISGETTDLNVMTRRDRFRHSLQRVAQPTALDFHGAGDVAVVLSLNGSTAIASDTGRDMLEDGDAAVLRQTDQLAYRILPAIGCDCFLVWLRQI</sequence>
<protein>
    <recommendedName>
        <fullName evidence="3">HutD family protein</fullName>
    </recommendedName>
</protein>
<reference evidence="1 2" key="1">
    <citation type="submission" date="2014-11" db="EMBL/GenBank/DDBJ databases">
        <title>Genomics and ecophysiology of heterotrophic nitrogen fixing bacteria isolated from estuarine surface water.</title>
        <authorList>
            <person name="Bentzon-Tilia M."/>
            <person name="Severin I."/>
            <person name="Hansen L.H."/>
            <person name="Riemann L."/>
        </authorList>
    </citation>
    <scope>NUCLEOTIDE SEQUENCE [LARGE SCALE GENOMIC DNA]</scope>
    <source>
        <strain evidence="1 2">BAL398</strain>
    </source>
</reference>
<dbReference type="SUPFAM" id="SSF51182">
    <property type="entry name" value="RmlC-like cupins"/>
    <property type="match status" value="1"/>
</dbReference>
<evidence type="ECO:0000313" key="2">
    <source>
        <dbReference type="Proteomes" id="UP000032515"/>
    </source>
</evidence>